<keyword evidence="2" id="KW-1185">Reference proteome</keyword>
<protein>
    <submittedName>
        <fullName evidence="1">Uncharacterized protein</fullName>
    </submittedName>
</protein>
<dbReference type="PROSITE" id="PS51257">
    <property type="entry name" value="PROKAR_LIPOPROTEIN"/>
    <property type="match status" value="1"/>
</dbReference>
<organism evidence="1 2">
    <name type="scientific">Podospora didyma</name>
    <dbReference type="NCBI Taxonomy" id="330526"/>
    <lineage>
        <taxon>Eukaryota</taxon>
        <taxon>Fungi</taxon>
        <taxon>Dikarya</taxon>
        <taxon>Ascomycota</taxon>
        <taxon>Pezizomycotina</taxon>
        <taxon>Sordariomycetes</taxon>
        <taxon>Sordariomycetidae</taxon>
        <taxon>Sordariales</taxon>
        <taxon>Podosporaceae</taxon>
        <taxon>Podospora</taxon>
    </lineage>
</organism>
<reference evidence="1" key="2">
    <citation type="submission" date="2023-06" db="EMBL/GenBank/DDBJ databases">
        <authorList>
            <consortium name="Lawrence Berkeley National Laboratory"/>
            <person name="Haridas S."/>
            <person name="Hensen N."/>
            <person name="Bonometti L."/>
            <person name="Westerberg I."/>
            <person name="Brannstrom I.O."/>
            <person name="Guillou S."/>
            <person name="Cros-Aarteil S."/>
            <person name="Calhoun S."/>
            <person name="Kuo A."/>
            <person name="Mondo S."/>
            <person name="Pangilinan J."/>
            <person name="Riley R."/>
            <person name="LaButti K."/>
            <person name="Andreopoulos B."/>
            <person name="Lipzen A."/>
            <person name="Chen C."/>
            <person name="Yanf M."/>
            <person name="Daum C."/>
            <person name="Ng V."/>
            <person name="Clum A."/>
            <person name="Steindorff A."/>
            <person name="Ohm R."/>
            <person name="Martin F."/>
            <person name="Silar P."/>
            <person name="Natvig D."/>
            <person name="Lalanne C."/>
            <person name="Gautier V."/>
            <person name="Ament-velasquez S.L."/>
            <person name="Kruys A."/>
            <person name="Hutchinson M.I."/>
            <person name="Powell A.J."/>
            <person name="Barry K."/>
            <person name="Miller A.N."/>
            <person name="Grigoriev I.V."/>
            <person name="Debuchy R."/>
            <person name="Gladieux P."/>
            <person name="Thoren M.H."/>
            <person name="Johannesson H."/>
        </authorList>
    </citation>
    <scope>NUCLEOTIDE SEQUENCE</scope>
    <source>
        <strain evidence="1">CBS 232.78</strain>
    </source>
</reference>
<dbReference type="EMBL" id="JAULSW010000008">
    <property type="protein sequence ID" value="KAK3372422.1"/>
    <property type="molecule type" value="Genomic_DNA"/>
</dbReference>
<gene>
    <name evidence="1" type="ORF">B0H63DRAFT_527263</name>
</gene>
<sequence length="54" mass="6133">MPEKEVGTSIVYLWACHECGAGSYNVSSTLACPNCYHYRCTHCAVERHRIPNHH</sequence>
<accession>A0AAE0KAB2</accession>
<comment type="caution">
    <text evidence="1">The sequence shown here is derived from an EMBL/GenBank/DDBJ whole genome shotgun (WGS) entry which is preliminary data.</text>
</comment>
<dbReference type="AlphaFoldDB" id="A0AAE0KAB2"/>
<reference evidence="1" key="1">
    <citation type="journal article" date="2023" name="Mol. Phylogenet. Evol.">
        <title>Genome-scale phylogeny and comparative genomics of the fungal order Sordariales.</title>
        <authorList>
            <person name="Hensen N."/>
            <person name="Bonometti L."/>
            <person name="Westerberg I."/>
            <person name="Brannstrom I.O."/>
            <person name="Guillou S."/>
            <person name="Cros-Aarteil S."/>
            <person name="Calhoun S."/>
            <person name="Haridas S."/>
            <person name="Kuo A."/>
            <person name="Mondo S."/>
            <person name="Pangilinan J."/>
            <person name="Riley R."/>
            <person name="LaButti K."/>
            <person name="Andreopoulos B."/>
            <person name="Lipzen A."/>
            <person name="Chen C."/>
            <person name="Yan M."/>
            <person name="Daum C."/>
            <person name="Ng V."/>
            <person name="Clum A."/>
            <person name="Steindorff A."/>
            <person name="Ohm R.A."/>
            <person name="Martin F."/>
            <person name="Silar P."/>
            <person name="Natvig D.O."/>
            <person name="Lalanne C."/>
            <person name="Gautier V."/>
            <person name="Ament-Velasquez S.L."/>
            <person name="Kruys A."/>
            <person name="Hutchinson M.I."/>
            <person name="Powell A.J."/>
            <person name="Barry K."/>
            <person name="Miller A.N."/>
            <person name="Grigoriev I.V."/>
            <person name="Debuchy R."/>
            <person name="Gladieux P."/>
            <person name="Hiltunen Thoren M."/>
            <person name="Johannesson H."/>
        </authorList>
    </citation>
    <scope>NUCLEOTIDE SEQUENCE</scope>
    <source>
        <strain evidence="1">CBS 232.78</strain>
    </source>
</reference>
<evidence type="ECO:0000313" key="2">
    <source>
        <dbReference type="Proteomes" id="UP001285441"/>
    </source>
</evidence>
<dbReference type="Proteomes" id="UP001285441">
    <property type="component" value="Unassembled WGS sequence"/>
</dbReference>
<evidence type="ECO:0000313" key="1">
    <source>
        <dbReference type="EMBL" id="KAK3372422.1"/>
    </source>
</evidence>
<proteinExistence type="predicted"/>
<name>A0AAE0KAB2_9PEZI</name>